<protein>
    <recommendedName>
        <fullName evidence="7">Carrier domain-containing protein</fullName>
    </recommendedName>
</protein>
<evidence type="ECO:0000256" key="6">
    <source>
        <dbReference type="SAM" id="MobiDB-lite"/>
    </source>
</evidence>
<dbReference type="InterPro" id="IPR001242">
    <property type="entry name" value="Condensation_dom"/>
</dbReference>
<dbReference type="InterPro" id="IPR009081">
    <property type="entry name" value="PP-bd_ACP"/>
</dbReference>
<feature type="region of interest" description="Disordered" evidence="6">
    <location>
        <begin position="23"/>
        <end position="47"/>
    </location>
</feature>
<dbReference type="Gene3D" id="3.40.50.12780">
    <property type="entry name" value="N-terminal domain of ligase-like"/>
    <property type="match status" value="3"/>
</dbReference>
<reference evidence="8" key="1">
    <citation type="submission" date="2016-04" db="EMBL/GenBank/DDBJ databases">
        <authorList>
            <person name="Nguyen H.D."/>
            <person name="Samba Siva P."/>
            <person name="Cullis J."/>
            <person name="Levesque C.A."/>
            <person name="Hambleton S."/>
        </authorList>
    </citation>
    <scope>NUCLEOTIDE SEQUENCE</scope>
    <source>
        <strain evidence="8">DAOMC 236416</strain>
    </source>
</reference>
<dbReference type="InterPro" id="IPR010071">
    <property type="entry name" value="AA_adenyl_dom"/>
</dbReference>
<sequence>MASLEQAETASAQDDLVSFPDLSGLRATAPSRKDRSASNGAALDQPSTADVVQILHTELAIGELSQLSPPSKDSSQPSESDGILRALSVAWAISLYHIQSHEASTFAFSQLSQESASGSLARREVRFSVDRSQPPKLSVQELDEILKSSAKQDGPVQGDTAVAYLADGEIPPLQFAVLIVARTESSQLSLEIHASSAVHSTDSALFQLRQFEALLRSLLPGSDSQNIPALASERLHPEFLAIDNPNLQILEEDVGPAGLKEERLEHQFERRVLDHPDAPALDFRYHIGDQPDSTEQNVILSYKELDELANSIAHSLAEIGAVQGRDELSGDQIVALFLPKSPETFISIIGVCKANASWCPIDVEWPKERQAALFKKCKARYIITSTDVDEMKLAAMDLGDVTVLRADRIVADTKQGSSRRNPPKIRRSDSNQLAYLVWTSGTTGLPKAVGIQHSAAVQAIRALQKVVPHDPPVRYLQFSEYTFDLSIMDEFWTWGLGGTVCSGTRALMLDSLTAVANATGTTHVILTPAVSAEIRREEVPSMQVLINGGEKLSQVVADEWSRDCCLLNLYGPAEATLIAMNRRVPEGDVFKAPNIGVALPTTSLALLDRHGNIVPRGAIGELAIGGPQVARGYVGDPVKTAEKFVEHPFLGRAYRTGDLTRQLWNGEIEYLGREDDQVKINGVRIELLEINAAVKDCHEEVKDSDTMALPRPNNPEILQIVNFSVVPRQAGDLDKMMIRTDPAAAKIAQALRAAALLRLPSNMIPTHFVILSRFPKTSSAKIDRVAIKKALEDFDFLRWERTIASDGDDEDTDESAGGLSESQIIAKLASATAAIYGVKVDLVKAKELMEELARSELQVSALDASKKKGQKACQGESLARKLLSEVCGIEAKSIGRNTPLPALGLTSFKAMVLARKLLAAGVKCSVLSIIQNDTLSKLSAFISATGKQPSASDTRTNGRDDGPNGHSAKVNGRSHTTAELPKEAAKTDEVLTKFSDAYRPSVSEHLKMTDTDIVLVLPCTPLQEGMLVESQRHGSYWSFRKYEVIGKALTLEKLVQALKDVVRAVDSFRTGFLEASNLEIEFDPASLLPFKPNFLQVVTNRTEATIEELDVPESADFESHVQNQASKAIAHNALSGRAPLAFWATRQGDSFSIVMHAHHATFDGRTLTIMQELVRHFYLGEHPSTTFSQLGQALPHVLPLSKEAIQEQQLRWKKALSRYAHNPETRFPDVLDQKDSSTSTTHVTTTQKARTSWKMLEEASMRLECSPRIISQVAWARLLAAYSEQDNALIGESVSGREGNPTVVDAMGAIITTVPVPITFGKGKTFASIVDQTKLFHEDVQQHQHAPLSLIRTELDIPSDRPVLGALFVFNLAPEKQSSNDEFAFGTSSDFGVSVEHDIALQLNLHQDQSLEIEISTKPTRMSFAQVEVLAQQYDALLSGICKDPFMDSGASSFLPDHLRSIGAVTPWTRAENNTGANAASWLSYWAKRRPEAPALEFHSDFEGSSGPVTMSYLQLDEASRHLAAVLHSRVGAQHMVAVCLGRQPATYVALLAILRSSNIYLPIDEALPDERKRLLIQNSAAKCLIVDTANAHIFADTQDKIVVSADTVWNELSQDTPQAPTPTQALDDLAFCLYTSGSTGQPKGCLLTVNNLSTAIEAFLDVIESNAPESFQGSARYLARSAEAFDVHLKEVLLALRTGACIVTAPREAILQDLGVAMKALRPTHAAVVPSLFFTAGKRIVPTDLPTLRVLIVGGEKVTSDIISAWGAQDKVVVLNAYGPTEATIGISMSRIRQTSLPANIGKAFPGSQYWVMHEIEGHLEPVMRGQIAELYVSGPQVGAGYLGLESKAFFRWRGQPMYRTGDLARMSANDEVHYAGRADGSQVKVRGARLELGEVDAKLEELAGFHASASTIFTSHPELKDDRLVSFVQKDGITVRSDDVKIDETNFDFTRELATKARQTLPAHMAPFLVIPVTAIPLAVISGKSNSRALINLYQSCALSELREKLVPSSRRPLNQVEAIIVEEAKLAFDVEFEPTPATNLFEVGMDSLSAIRLCSRLRKRGLNIAVAALMISATIEAIGASLAVKQPSEPASQRSQSDLDKVCEELRSQIDEDTRSRAETVLPCMPLQSSLISLSQIRPQEQLYVGRFELSLIKGVRLDDLKVASFESLGAHEIYRTIFPAAGKTLAQVVLRDISADGLWEDSASSSEDEKSAVLSKASVELIVGLGTKPPVRIVHFAKLGKLVLLAHHAIYDGESVDKLLSEISDRYSGHQVTPTGQFRDVVKSWYSAAPADADDFWKQYLDGFAYTPFPNLNGVRKSGAVKRNDVLLHSRVSFHSVRKTAQSHAVSPQNLLLSLFSRLYAMFTGEDDVLFGLVLRGRSLDVAGIDDIQGPCVTTVPFFAKAVNKDLVQLTKEVQTATSKLLPYQHQPLSKVAKIVQAQGSLFNTLFAFTTGEAKQLSFCQQPDVSMDAEFDLAIEIEARPNTGKMSFLATYRDSILNEEQARTLLKALDSLLEAVETPSASLKPEADILSVVNDLPKAPEGPDASFISRFEHHVREHENNTAYVYGENFDQLKTVTYGELDKTSTMFAKHIVQQSAPIIAVFMQKSVDFYSVLLAVWKAGKGYLPVDPSLPPERVRYMLDVAGDVTVCTTSSLRDSLPESIGITLTVEELKADSIVDHALPEQSLDSPAYLLFTSGSTGRPKGCLISQRALAAALLSWDTIIPLSPASRVLQLASMGFDVSLIEICMPLARGASFASAPKEVLLDDLEDAFHKLGISCADLPSALASTLKRENVPKLEWLMTGGDMMSDETLKEWAPHGQLINAWGPTETTIGNTLGFMPPNATRNNIGKAYPCSSIYVLDRERRPVFKGSIGELAVGGPQVGDGYIGQPDLTSERFVTLEGGARVYLTGDRGRLLADGSVEFIGRAEQGQVKVNGQRIELDEISSAFTKTDSISDAETLYLQHPSFVSKQLVTFVSVGAATPSSTSIQRDESETAVAAVRAALRDARRYLAAYMIPAHMIALRGRLPLTHNNKTDRKALQTFYESLSAQDLRAFGGKLSASKDEDEQWSQSGLKLRDTIAEFCDVRPEDITSSTSLYHLGVDSISAMFLCKHLNSRGFSMTVQHILQAPSLYALARNIETSSVDSHEVATNALELLVKECQSEVILTELNVGSSDIVIPCSPLQAGMLAQFMTSEGKAYLHQHVFKTRLSLEQIQATWNKVVQHTDILRTTFHYMTPKTKSTGSWYQVVHEKLQATIICSSAANGSSPLLVSAGQEEDFLNNGPHRLEIKALKDGENQVTFELHHALYDGNSLPMLFNDFDVISQERQTPARPAFAQLLPHLLSSEEDVAYWTTDLQDFAPHALCSSASASSSVVEMQHEINYDVEKARTGCQRLGVSLQVVASLAFAKLLASLVGSSDVVFGEIFALRHALPDAESIIGPAFNTVLVRISLTDEHLTVSEQLKVLQRRNDMGRPHRKASLRDVTAAVVRNGVQGALFDALFDFASPQEESPQYTNLRPVSEVAVEATGQYSLNVGFVQNPKRLIINIAARTELVKTHSLRWLADKYETIFTNLLEKSDELVTSMPDGGLLPIARPSGATRSEKVTNGIHESNGWKTRQEEIVWNAVAKAASMSPEELSRGTSLASLGLDSISSIGISSTLRKEGIRISAAQILRGATLGRILDHLGPANNHATNEVRNGLGSQSSKEITTISKLEIASRLGADEAHIERLLPVLSGQAWMIGLWLKSSRRQGIFSFPIRLPADVDQDRLRQSWGQLLERHECLRTTFASAKGSPVQVVFTAASQEEEIRVVSTATGQDIQGATAKLIAEQSQLADDMCRPPVTLYLIRGKDSDSEAALLLRVFHGLYDAVSLDLIISDLAALYHGKTLSTQEQAFGKLVQAVDSSAEEIGRSDNGKAFWTKALRGASKTLIPGRPEGSAPSRPPFVFQKTAFQGVRKAQARLMRKRADGTNAGSPSLQTLFIAAVAETIGIKEGHANPTVMLLHAGRTSASTLLELQLGDGAGEIDVDRIAGPTAALTPLCVRREDTTDAEGSLGQALISAARNVAVDLLERVEHEQTRLGDIYASAGISDGGPLTNVILNLVWFAGSTATKRTSDDVTKSESTAAWTHFKVGEAVEFEAVDALPASKHALDDLDLISPGGRFGFDRMEVGLSIDIALDEEADAVGIAVLSNNGGFDEDMALRLVSDIVSRVEAAVALL</sequence>
<dbReference type="Gene3D" id="1.10.1200.10">
    <property type="entry name" value="ACP-like"/>
    <property type="match status" value="3"/>
</dbReference>
<dbReference type="EMBL" id="LWDF02000293">
    <property type="protein sequence ID" value="KAE8250725.1"/>
    <property type="molecule type" value="Genomic_DNA"/>
</dbReference>
<dbReference type="InterPro" id="IPR000873">
    <property type="entry name" value="AMP-dep_synth/lig_dom"/>
</dbReference>
<evidence type="ECO:0000259" key="7">
    <source>
        <dbReference type="PROSITE" id="PS50075"/>
    </source>
</evidence>
<keyword evidence="4" id="KW-0436">Ligase</keyword>
<dbReference type="PROSITE" id="PS00012">
    <property type="entry name" value="PHOSPHOPANTETHEINE"/>
    <property type="match status" value="2"/>
</dbReference>
<dbReference type="NCBIfam" id="NF003417">
    <property type="entry name" value="PRK04813.1"/>
    <property type="match status" value="3"/>
</dbReference>
<dbReference type="InterPro" id="IPR045851">
    <property type="entry name" value="AMP-bd_C_sf"/>
</dbReference>
<dbReference type="Pfam" id="PF00668">
    <property type="entry name" value="Condensation"/>
    <property type="match status" value="4"/>
</dbReference>
<dbReference type="SUPFAM" id="SSF52777">
    <property type="entry name" value="CoA-dependent acyltransferases"/>
    <property type="match status" value="8"/>
</dbReference>
<feature type="domain" description="Carrier" evidence="7">
    <location>
        <begin position="2014"/>
        <end position="2089"/>
    </location>
</feature>
<feature type="domain" description="Carrier" evidence="7">
    <location>
        <begin position="3075"/>
        <end position="3148"/>
    </location>
</feature>
<dbReference type="GO" id="GO:0031177">
    <property type="term" value="F:phosphopantetheine binding"/>
    <property type="evidence" value="ECO:0007669"/>
    <property type="project" value="InterPro"/>
</dbReference>
<comment type="caution">
    <text evidence="8">The sequence shown here is derived from an EMBL/GenBank/DDBJ whole genome shotgun (WGS) entry which is preliminary data.</text>
</comment>
<dbReference type="GO" id="GO:0016874">
    <property type="term" value="F:ligase activity"/>
    <property type="evidence" value="ECO:0007669"/>
    <property type="project" value="UniProtKB-KW"/>
</dbReference>
<keyword evidence="9" id="KW-1185">Reference proteome</keyword>
<dbReference type="FunFam" id="3.30.300.30:FF:000015">
    <property type="entry name" value="Nonribosomal peptide synthase SidD"/>
    <property type="match status" value="2"/>
</dbReference>
<dbReference type="PROSITE" id="PS50075">
    <property type="entry name" value="CARRIER"/>
    <property type="match status" value="3"/>
</dbReference>
<dbReference type="InterPro" id="IPR020845">
    <property type="entry name" value="AMP-binding_CS"/>
</dbReference>
<dbReference type="Pfam" id="PF00550">
    <property type="entry name" value="PP-binding"/>
    <property type="match status" value="4"/>
</dbReference>
<dbReference type="Proteomes" id="UP000077521">
    <property type="component" value="Unassembled WGS sequence"/>
</dbReference>
<organism evidence="8 9">
    <name type="scientific">Tilletia indica</name>
    <dbReference type="NCBI Taxonomy" id="43049"/>
    <lineage>
        <taxon>Eukaryota</taxon>
        <taxon>Fungi</taxon>
        <taxon>Dikarya</taxon>
        <taxon>Basidiomycota</taxon>
        <taxon>Ustilaginomycotina</taxon>
        <taxon>Exobasidiomycetes</taxon>
        <taxon>Tilletiales</taxon>
        <taxon>Tilletiaceae</taxon>
        <taxon>Tilletia</taxon>
    </lineage>
</organism>
<dbReference type="Gene3D" id="3.30.559.30">
    <property type="entry name" value="Nonribosomal peptide synthetase, condensation domain"/>
    <property type="match status" value="4"/>
</dbReference>
<keyword evidence="3" id="KW-0597">Phosphoprotein</keyword>
<dbReference type="InterPro" id="IPR042099">
    <property type="entry name" value="ANL_N_sf"/>
</dbReference>
<dbReference type="InterPro" id="IPR036736">
    <property type="entry name" value="ACP-like_sf"/>
</dbReference>
<reference evidence="8" key="2">
    <citation type="journal article" date="2019" name="IMA Fungus">
        <title>Genome sequencing and comparison of five Tilletia species to identify candidate genes for the detection of regulated species infecting wheat.</title>
        <authorList>
            <person name="Nguyen H.D.T."/>
            <person name="Sultana T."/>
            <person name="Kesanakurti P."/>
            <person name="Hambleton S."/>
        </authorList>
    </citation>
    <scope>NUCLEOTIDE SEQUENCE</scope>
    <source>
        <strain evidence="8">DAOMC 236416</strain>
    </source>
</reference>
<dbReference type="Gene3D" id="3.30.559.10">
    <property type="entry name" value="Chloramphenicol acetyltransferase-like domain"/>
    <property type="match status" value="4"/>
</dbReference>
<name>A0A177TTC9_9BASI</name>
<evidence type="ECO:0000256" key="5">
    <source>
        <dbReference type="ARBA" id="ARBA00023268"/>
    </source>
</evidence>
<keyword evidence="5" id="KW-0511">Multifunctional enzyme</keyword>
<dbReference type="SUPFAM" id="SSF56801">
    <property type="entry name" value="Acetyl-CoA synthetase-like"/>
    <property type="match status" value="3"/>
</dbReference>
<dbReference type="Pfam" id="PF00501">
    <property type="entry name" value="AMP-binding"/>
    <property type="match status" value="3"/>
</dbReference>
<gene>
    <name evidence="8" type="ORF">A4X13_0g4449</name>
</gene>
<dbReference type="FunFam" id="3.40.50.12780:FF:000024">
    <property type="entry name" value="Nonribosomal siderophore peptide synthase SidC"/>
    <property type="match status" value="2"/>
</dbReference>
<feature type="domain" description="Carrier" evidence="7">
    <location>
        <begin position="3623"/>
        <end position="3696"/>
    </location>
</feature>
<evidence type="ECO:0000256" key="1">
    <source>
        <dbReference type="ARBA" id="ARBA00004924"/>
    </source>
</evidence>
<evidence type="ECO:0000313" key="9">
    <source>
        <dbReference type="Proteomes" id="UP000077521"/>
    </source>
</evidence>
<dbReference type="CDD" id="cd05918">
    <property type="entry name" value="A_NRPS_SidN3_like"/>
    <property type="match status" value="1"/>
</dbReference>
<evidence type="ECO:0000256" key="4">
    <source>
        <dbReference type="ARBA" id="ARBA00022598"/>
    </source>
</evidence>
<feature type="compositionally biased region" description="Polar residues" evidence="6">
    <location>
        <begin position="946"/>
        <end position="955"/>
    </location>
</feature>
<dbReference type="NCBIfam" id="TIGR01733">
    <property type="entry name" value="AA-adenyl-dom"/>
    <property type="match status" value="2"/>
</dbReference>
<dbReference type="Gene3D" id="3.30.300.30">
    <property type="match status" value="3"/>
</dbReference>
<dbReference type="InterPro" id="IPR023213">
    <property type="entry name" value="CAT-like_dom_sf"/>
</dbReference>
<comment type="pathway">
    <text evidence="1">Siderophore biosynthesis.</text>
</comment>
<dbReference type="PANTHER" id="PTHR45527">
    <property type="entry name" value="NONRIBOSOMAL PEPTIDE SYNTHETASE"/>
    <property type="match status" value="1"/>
</dbReference>
<dbReference type="SUPFAM" id="SSF47336">
    <property type="entry name" value="ACP-like"/>
    <property type="match status" value="4"/>
</dbReference>
<dbReference type="GO" id="GO:0005737">
    <property type="term" value="C:cytoplasm"/>
    <property type="evidence" value="ECO:0007669"/>
    <property type="project" value="TreeGrafter"/>
</dbReference>
<dbReference type="GO" id="GO:0044550">
    <property type="term" value="P:secondary metabolite biosynthetic process"/>
    <property type="evidence" value="ECO:0007669"/>
    <property type="project" value="TreeGrafter"/>
</dbReference>
<proteinExistence type="predicted"/>
<dbReference type="InterPro" id="IPR020806">
    <property type="entry name" value="PKS_PP-bd"/>
</dbReference>
<dbReference type="InterPro" id="IPR006162">
    <property type="entry name" value="Ppantetheine_attach_site"/>
</dbReference>
<dbReference type="GO" id="GO:0043041">
    <property type="term" value="P:amino acid activation for nonribosomal peptide biosynthetic process"/>
    <property type="evidence" value="ECO:0007669"/>
    <property type="project" value="TreeGrafter"/>
</dbReference>
<evidence type="ECO:0000256" key="3">
    <source>
        <dbReference type="ARBA" id="ARBA00022553"/>
    </source>
</evidence>
<feature type="region of interest" description="Disordered" evidence="6">
    <location>
        <begin position="946"/>
        <end position="983"/>
    </location>
</feature>
<dbReference type="PROSITE" id="PS00455">
    <property type="entry name" value="AMP_BINDING"/>
    <property type="match status" value="2"/>
</dbReference>
<evidence type="ECO:0000256" key="2">
    <source>
        <dbReference type="ARBA" id="ARBA00022450"/>
    </source>
</evidence>
<keyword evidence="2" id="KW-0596">Phosphopantetheine</keyword>
<evidence type="ECO:0000313" key="8">
    <source>
        <dbReference type="EMBL" id="KAE8250725.1"/>
    </source>
</evidence>
<dbReference type="SMART" id="SM00823">
    <property type="entry name" value="PKS_PP"/>
    <property type="match status" value="4"/>
</dbReference>
<accession>A0A177TTC9</accession>
<dbReference type="PANTHER" id="PTHR45527:SF1">
    <property type="entry name" value="FATTY ACID SYNTHASE"/>
    <property type="match status" value="1"/>
</dbReference>